<keyword evidence="1" id="KW-0812">Transmembrane</keyword>
<evidence type="ECO:0000313" key="2">
    <source>
        <dbReference type="EMBL" id="MFC5393034.1"/>
    </source>
</evidence>
<feature type="transmembrane region" description="Helical" evidence="1">
    <location>
        <begin position="6"/>
        <end position="26"/>
    </location>
</feature>
<organism evidence="2 3">
    <name type="scientific">Bosea vestrisii</name>
    <dbReference type="NCBI Taxonomy" id="151416"/>
    <lineage>
        <taxon>Bacteria</taxon>
        <taxon>Pseudomonadati</taxon>
        <taxon>Pseudomonadota</taxon>
        <taxon>Alphaproteobacteria</taxon>
        <taxon>Hyphomicrobiales</taxon>
        <taxon>Boseaceae</taxon>
        <taxon>Bosea</taxon>
    </lineage>
</organism>
<name>A0ABW0HCQ2_9HYPH</name>
<keyword evidence="3" id="KW-1185">Reference proteome</keyword>
<keyword evidence="1" id="KW-1133">Transmembrane helix</keyword>
<comment type="caution">
    <text evidence="2">The sequence shown here is derived from an EMBL/GenBank/DDBJ whole genome shotgun (WGS) entry which is preliminary data.</text>
</comment>
<proteinExistence type="predicted"/>
<accession>A0ABW0HCQ2</accession>
<keyword evidence="1" id="KW-0472">Membrane</keyword>
<protein>
    <submittedName>
        <fullName evidence="2">DUF2730 family protein</fullName>
    </submittedName>
</protein>
<evidence type="ECO:0000256" key="1">
    <source>
        <dbReference type="SAM" id="Phobius"/>
    </source>
</evidence>
<dbReference type="RefSeq" id="WP_377007941.1">
    <property type="nucleotide sequence ID" value="NZ_JBHSLV010000019.1"/>
</dbReference>
<dbReference type="InterPro" id="IPR020269">
    <property type="entry name" value="Phage_Mu_Releasin"/>
</dbReference>
<evidence type="ECO:0000313" key="3">
    <source>
        <dbReference type="Proteomes" id="UP001596104"/>
    </source>
</evidence>
<dbReference type="Proteomes" id="UP001596104">
    <property type="component" value="Unassembled WGS sequence"/>
</dbReference>
<dbReference type="EMBL" id="JBHSLV010000019">
    <property type="protein sequence ID" value="MFC5393034.1"/>
    <property type="molecule type" value="Genomic_DNA"/>
</dbReference>
<dbReference type="Pfam" id="PF10805">
    <property type="entry name" value="DUF2730"/>
    <property type="match status" value="1"/>
</dbReference>
<sequence>MDFSTDASIALAIAALLLFLFVGLMLGKRQRGAENAPTPTASTNDRLLAVENRLLEAEQKLNKISVEIQHLPTAETVAAMAVKIAEIGGDVKALQSSVLATNRLVERIDQWLLSAANNKGTVL</sequence>
<reference evidence="3" key="1">
    <citation type="journal article" date="2019" name="Int. J. Syst. Evol. Microbiol.">
        <title>The Global Catalogue of Microorganisms (GCM) 10K type strain sequencing project: providing services to taxonomists for standard genome sequencing and annotation.</title>
        <authorList>
            <consortium name="The Broad Institute Genomics Platform"/>
            <consortium name="The Broad Institute Genome Sequencing Center for Infectious Disease"/>
            <person name="Wu L."/>
            <person name="Ma J."/>
        </authorList>
    </citation>
    <scope>NUCLEOTIDE SEQUENCE [LARGE SCALE GENOMIC DNA]</scope>
    <source>
        <strain evidence="3">CGMCC 1.16326</strain>
    </source>
</reference>
<gene>
    <name evidence="2" type="ORF">ACFPPC_10360</name>
</gene>